<comment type="caution">
    <text evidence="2">The sequence shown here is derived from an EMBL/GenBank/DDBJ whole genome shotgun (WGS) entry which is preliminary data.</text>
</comment>
<proteinExistence type="predicted"/>
<evidence type="ECO:0000313" key="1">
    <source>
        <dbReference type="EMBL" id="KVE62669.1"/>
    </source>
</evidence>
<dbReference type="Gramene" id="KVE63718">
    <property type="protein sequence ID" value="KVE63718"/>
    <property type="gene ID" value="Ccrd_023936"/>
</dbReference>
<dbReference type="STRING" id="59895.A0A103G233"/>
<dbReference type="Proteomes" id="UP000243975">
    <property type="component" value="Unassembled WGS sequence"/>
</dbReference>
<dbReference type="Gramene" id="KVE62669">
    <property type="protein sequence ID" value="KVE62669"/>
    <property type="gene ID" value="Ccrd_023939"/>
</dbReference>
<organism evidence="2 3">
    <name type="scientific">Cynara cardunculus var. scolymus</name>
    <name type="common">Globe artichoke</name>
    <name type="synonym">Cynara scolymus</name>
    <dbReference type="NCBI Taxonomy" id="59895"/>
    <lineage>
        <taxon>Eukaryota</taxon>
        <taxon>Viridiplantae</taxon>
        <taxon>Streptophyta</taxon>
        <taxon>Embryophyta</taxon>
        <taxon>Tracheophyta</taxon>
        <taxon>Spermatophyta</taxon>
        <taxon>Magnoliopsida</taxon>
        <taxon>eudicotyledons</taxon>
        <taxon>Gunneridae</taxon>
        <taxon>Pentapetalae</taxon>
        <taxon>asterids</taxon>
        <taxon>campanulids</taxon>
        <taxon>Asterales</taxon>
        <taxon>Asteraceae</taxon>
        <taxon>Carduoideae</taxon>
        <taxon>Cardueae</taxon>
        <taxon>Carduinae</taxon>
        <taxon>Cynara</taxon>
    </lineage>
</organism>
<keyword evidence="3" id="KW-1185">Reference proteome</keyword>
<sequence>MSLLNPGWFPMNIPHSPAQIWHEPRRAPASQRAGNICNLSTIIGTLPLRHNCISKYTNSVSRPQLAEECPNSDRIFYNRDSFNCSNFLDVDWLSSSGNSCEDETYERSTLVGSPIGGQSSDNVINEMCTFASDSEISLTVKDGRGGFSDRFAEWVTNGDMFL</sequence>
<reference evidence="2 3" key="1">
    <citation type="journal article" date="2016" name="Sci. Rep.">
        <title>The genome sequence of the outbreeding globe artichoke constructed de novo incorporating a phase-aware low-pass sequencing strategy of F1 progeny.</title>
        <authorList>
            <person name="Scaglione D."/>
            <person name="Reyes-Chin-Wo S."/>
            <person name="Acquadro A."/>
            <person name="Froenicke L."/>
            <person name="Portis E."/>
            <person name="Beitel C."/>
            <person name="Tirone M."/>
            <person name="Mauro R."/>
            <person name="Lo Monaco A."/>
            <person name="Mauromicale G."/>
            <person name="Faccioli P."/>
            <person name="Cattivelli L."/>
            <person name="Rieseberg L."/>
            <person name="Michelmore R."/>
            <person name="Lanteri S."/>
        </authorList>
    </citation>
    <scope>NUCLEOTIDE SEQUENCE [LARGE SCALE GENOMIC DNA]</scope>
    <source>
        <strain evidence="2">2C</strain>
    </source>
</reference>
<evidence type="ECO:0000313" key="3">
    <source>
        <dbReference type="Proteomes" id="UP000243975"/>
    </source>
</evidence>
<dbReference type="AlphaFoldDB" id="A0A103G233"/>
<protein>
    <submittedName>
        <fullName evidence="2">Uncharacterized protein</fullName>
    </submittedName>
</protein>
<accession>A0A103G233</accession>
<gene>
    <name evidence="2" type="ORF">Ccrd_023936</name>
    <name evidence="1" type="ORF">Ccrd_023939</name>
</gene>
<evidence type="ECO:0000313" key="2">
    <source>
        <dbReference type="EMBL" id="KVE63718.1"/>
    </source>
</evidence>
<dbReference type="EMBL" id="LEKV01010314">
    <property type="protein sequence ID" value="KVE63718.1"/>
    <property type="molecule type" value="Genomic_DNA"/>
</dbReference>
<name>A0A103G233_CYNCS</name>
<dbReference type="EMBL" id="LEKV01010333">
    <property type="protein sequence ID" value="KVE62669.1"/>
    <property type="molecule type" value="Genomic_DNA"/>
</dbReference>